<dbReference type="OrthoDB" id="809632at2759"/>
<sequence length="340" mass="37449">MAPVKNGRLLYMNIPVDYPKPGRDTVYDDSETVDLDNAQLNGGMLFKILVLSIDPYLRNRMRDPSVKGFMPPFEKGKPIENFGVAEILRSENPKYPAGSYLAGVFPFRQYWISNEVMWSYPVEPMEGVPWSAHVGVAGMPGATAYMGWKEYSKSKAGETVFVTAAAGSVGATVVQLAKADGMKVIGSAGSDEKVQFLKSLGVDVAFNYKKTNTNEVLQKEGPIDVYWDNVGGPSLDAALANTNKYARFIECGMITVYNTGETYTMKNLNMIYQFEISLFGYVVTSLMPKYPEFYTEFPKLLAQGKIKHKEDITVGLENGGAALEAIQRGKNTGKSIIQVA</sequence>
<dbReference type="InterPro" id="IPR013149">
    <property type="entry name" value="ADH-like_C"/>
</dbReference>
<dbReference type="PANTHER" id="PTHR43205">
    <property type="entry name" value="PROSTAGLANDIN REDUCTASE"/>
    <property type="match status" value="1"/>
</dbReference>
<dbReference type="InterPro" id="IPR011032">
    <property type="entry name" value="GroES-like_sf"/>
</dbReference>
<name>A0A4R0RIZ5_9APHY</name>
<feature type="domain" description="Enoyl reductase (ER)" evidence="2">
    <location>
        <begin position="77"/>
        <end position="337"/>
    </location>
</feature>
<evidence type="ECO:0000313" key="3">
    <source>
        <dbReference type="EMBL" id="TCD62274.1"/>
    </source>
</evidence>
<dbReference type="Gene3D" id="3.40.50.720">
    <property type="entry name" value="NAD(P)-binding Rossmann-like Domain"/>
    <property type="match status" value="1"/>
</dbReference>
<dbReference type="InterPro" id="IPR041694">
    <property type="entry name" value="ADH_N_2"/>
</dbReference>
<dbReference type="SUPFAM" id="SSF50129">
    <property type="entry name" value="GroES-like"/>
    <property type="match status" value="1"/>
</dbReference>
<dbReference type="FunFam" id="3.40.50.720:FF:000121">
    <property type="entry name" value="Prostaglandin reductase 2"/>
    <property type="match status" value="1"/>
</dbReference>
<dbReference type="EMBL" id="RWJN01000386">
    <property type="protein sequence ID" value="TCD62274.1"/>
    <property type="molecule type" value="Genomic_DNA"/>
</dbReference>
<dbReference type="Proteomes" id="UP000292702">
    <property type="component" value="Unassembled WGS sequence"/>
</dbReference>
<dbReference type="InterPro" id="IPR036291">
    <property type="entry name" value="NAD(P)-bd_dom_sf"/>
</dbReference>
<keyword evidence="4" id="KW-1185">Reference proteome</keyword>
<evidence type="ECO:0000259" key="2">
    <source>
        <dbReference type="SMART" id="SM00829"/>
    </source>
</evidence>
<dbReference type="Pfam" id="PF16884">
    <property type="entry name" value="ADH_N_2"/>
    <property type="match status" value="1"/>
</dbReference>
<comment type="caution">
    <text evidence="3">The sequence shown here is derived from an EMBL/GenBank/DDBJ whole genome shotgun (WGS) entry which is preliminary data.</text>
</comment>
<keyword evidence="1" id="KW-0560">Oxidoreductase</keyword>
<reference evidence="3 4" key="1">
    <citation type="submission" date="2018-11" db="EMBL/GenBank/DDBJ databases">
        <title>Genome assembly of Steccherinum ochraceum LE-BIN_3174, the white-rot fungus of the Steccherinaceae family (The Residual Polyporoid clade, Polyporales, Basidiomycota).</title>
        <authorList>
            <person name="Fedorova T.V."/>
            <person name="Glazunova O.A."/>
            <person name="Landesman E.O."/>
            <person name="Moiseenko K.V."/>
            <person name="Psurtseva N.V."/>
            <person name="Savinova O.S."/>
            <person name="Shakhova N.V."/>
            <person name="Tyazhelova T.V."/>
            <person name="Vasina D.V."/>
        </authorList>
    </citation>
    <scope>NUCLEOTIDE SEQUENCE [LARGE SCALE GENOMIC DNA]</scope>
    <source>
        <strain evidence="3 4">LE-BIN_3174</strain>
    </source>
</reference>
<dbReference type="SMART" id="SM00829">
    <property type="entry name" value="PKS_ER"/>
    <property type="match status" value="1"/>
</dbReference>
<gene>
    <name evidence="3" type="ORF">EIP91_007113</name>
</gene>
<protein>
    <recommendedName>
        <fullName evidence="2">Enoyl reductase (ER) domain-containing protein</fullName>
    </recommendedName>
</protein>
<dbReference type="PANTHER" id="PTHR43205:SF7">
    <property type="entry name" value="PROSTAGLANDIN REDUCTASE 1"/>
    <property type="match status" value="1"/>
</dbReference>
<evidence type="ECO:0000256" key="1">
    <source>
        <dbReference type="ARBA" id="ARBA00023002"/>
    </source>
</evidence>
<dbReference type="GO" id="GO:0016628">
    <property type="term" value="F:oxidoreductase activity, acting on the CH-CH group of donors, NAD or NADP as acceptor"/>
    <property type="evidence" value="ECO:0007669"/>
    <property type="project" value="InterPro"/>
</dbReference>
<accession>A0A4R0RIZ5</accession>
<dbReference type="InterPro" id="IPR045010">
    <property type="entry name" value="MDR_fam"/>
</dbReference>
<dbReference type="CDD" id="cd05288">
    <property type="entry name" value="PGDH"/>
    <property type="match status" value="1"/>
</dbReference>
<dbReference type="Pfam" id="PF00107">
    <property type="entry name" value="ADH_zinc_N"/>
    <property type="match status" value="1"/>
</dbReference>
<proteinExistence type="predicted"/>
<dbReference type="SUPFAM" id="SSF51735">
    <property type="entry name" value="NAD(P)-binding Rossmann-fold domains"/>
    <property type="match status" value="1"/>
</dbReference>
<dbReference type="AlphaFoldDB" id="A0A4R0RIZ5"/>
<dbReference type="InterPro" id="IPR020843">
    <property type="entry name" value="ER"/>
</dbReference>
<evidence type="ECO:0000313" key="4">
    <source>
        <dbReference type="Proteomes" id="UP000292702"/>
    </source>
</evidence>
<dbReference type="Gene3D" id="3.90.180.10">
    <property type="entry name" value="Medium-chain alcohol dehydrogenases, catalytic domain"/>
    <property type="match status" value="1"/>
</dbReference>
<organism evidence="3 4">
    <name type="scientific">Steccherinum ochraceum</name>
    <dbReference type="NCBI Taxonomy" id="92696"/>
    <lineage>
        <taxon>Eukaryota</taxon>
        <taxon>Fungi</taxon>
        <taxon>Dikarya</taxon>
        <taxon>Basidiomycota</taxon>
        <taxon>Agaricomycotina</taxon>
        <taxon>Agaricomycetes</taxon>
        <taxon>Polyporales</taxon>
        <taxon>Steccherinaceae</taxon>
        <taxon>Steccherinum</taxon>
    </lineage>
</organism>